<evidence type="ECO:0000313" key="2">
    <source>
        <dbReference type="Proteomes" id="UP000019364"/>
    </source>
</evidence>
<protein>
    <submittedName>
        <fullName evidence="1">UDP-glucuronosyltransferase</fullName>
    </submittedName>
</protein>
<dbReference type="eggNOG" id="COG1819">
    <property type="taxonomic scope" value="Bacteria"/>
</dbReference>
<accession>W7YNK9</accession>
<dbReference type="Proteomes" id="UP000019364">
    <property type="component" value="Unassembled WGS sequence"/>
</dbReference>
<keyword evidence="2" id="KW-1185">Reference proteome</keyword>
<dbReference type="RefSeq" id="WP_052020323.1">
    <property type="nucleotide sequence ID" value="NZ_BAVZ01000010.1"/>
</dbReference>
<dbReference type="AlphaFoldDB" id="W7YNK9"/>
<dbReference type="Gene3D" id="3.40.50.2000">
    <property type="entry name" value="Glycogen Phosphorylase B"/>
    <property type="match status" value="1"/>
</dbReference>
<organism evidence="1 2">
    <name type="scientific">Paenibacillus pini JCM 16418</name>
    <dbReference type="NCBI Taxonomy" id="1236976"/>
    <lineage>
        <taxon>Bacteria</taxon>
        <taxon>Bacillati</taxon>
        <taxon>Bacillota</taxon>
        <taxon>Bacilli</taxon>
        <taxon>Bacillales</taxon>
        <taxon>Paenibacillaceae</taxon>
        <taxon>Paenibacillus</taxon>
    </lineage>
</organism>
<dbReference type="STRING" id="1236976.JCM16418_3313"/>
<comment type="caution">
    <text evidence="1">The sequence shown here is derived from an EMBL/GenBank/DDBJ whole genome shotgun (WGS) entry which is preliminary data.</text>
</comment>
<dbReference type="OrthoDB" id="1493937at2"/>
<name>W7YNK9_9BACL</name>
<reference evidence="1 2" key="1">
    <citation type="journal article" date="2014" name="Genome Announc.">
        <title>Draft Genome Sequence of Paenibacillus pini JCM 16418T, Isolated from the Rhizosphere of Pine Tree.</title>
        <authorList>
            <person name="Yuki M."/>
            <person name="Oshima K."/>
            <person name="Suda W."/>
            <person name="Oshida Y."/>
            <person name="Kitamura K."/>
            <person name="Iida Y."/>
            <person name="Hattori M."/>
            <person name="Ohkuma M."/>
        </authorList>
    </citation>
    <scope>NUCLEOTIDE SEQUENCE [LARGE SCALE GENOMIC DNA]</scope>
    <source>
        <strain evidence="1 2">JCM 16418</strain>
    </source>
</reference>
<evidence type="ECO:0000313" key="1">
    <source>
        <dbReference type="EMBL" id="GAF09193.1"/>
    </source>
</evidence>
<dbReference type="GO" id="GO:0016740">
    <property type="term" value="F:transferase activity"/>
    <property type="evidence" value="ECO:0007669"/>
    <property type="project" value="UniProtKB-KW"/>
</dbReference>
<dbReference type="EMBL" id="BAVZ01000010">
    <property type="protein sequence ID" value="GAF09193.1"/>
    <property type="molecule type" value="Genomic_DNA"/>
</dbReference>
<proteinExistence type="predicted"/>
<keyword evidence="1" id="KW-0808">Transferase</keyword>
<gene>
    <name evidence="1" type="ORF">JCM16418_3313</name>
</gene>
<sequence>MNETITLLSAGNSLGVYIPAKLLQLQLRDQGIHTDIYMLEHLYDHETLDKIPRYRKAFHDSFAVAKMGYKLAKDSRETFDEDHVVMLLHEWKQSGRRRFIALTGFWIPILERYREMMGAVDVDIRLIRLDASHTPSFSVYGKACDAFNNVWLYPVGENRIAQTIAVSEEEPVPFQDRTQRYLIHGGGWGIGTYKDKISELTASGISLNIIAYYNEDLTSDSADLPESVSHRYFMLDPSWSPWQRNSSNEFDFPPFAEIKQGEDCTFETSGNYPKAFELMRHSTGIISKPGGATLLDSLASATPLIFLEPFGDHERANAHLWVSLGLGISYDAWKEQDFAVSVLESIHHNLRNAAYKANNLVSNITNGR</sequence>